<dbReference type="GO" id="GO:0008381">
    <property type="term" value="F:mechanosensitive monoatomic ion channel activity"/>
    <property type="evidence" value="ECO:0007669"/>
    <property type="project" value="InterPro"/>
</dbReference>
<dbReference type="PANTHER" id="PTHR30460:SF0">
    <property type="entry name" value="MODERATE CONDUCTANCE MECHANOSENSITIVE CHANNEL YBIO"/>
    <property type="match status" value="1"/>
</dbReference>
<evidence type="ECO:0000256" key="5">
    <source>
        <dbReference type="ARBA" id="ARBA00022989"/>
    </source>
</evidence>
<feature type="transmembrane region" description="Helical" evidence="7">
    <location>
        <begin position="318"/>
        <end position="345"/>
    </location>
</feature>
<feature type="transmembrane region" description="Helical" evidence="7">
    <location>
        <begin position="294"/>
        <end position="312"/>
    </location>
</feature>
<organism evidence="10 11">
    <name type="scientific">Rhizobium paranaense</name>
    <dbReference type="NCBI Taxonomy" id="1650438"/>
    <lineage>
        <taxon>Bacteria</taxon>
        <taxon>Pseudomonadati</taxon>
        <taxon>Pseudomonadota</taxon>
        <taxon>Alphaproteobacteria</taxon>
        <taxon>Hyphomicrobiales</taxon>
        <taxon>Rhizobiaceae</taxon>
        <taxon>Rhizobium/Agrobacterium group</taxon>
        <taxon>Rhizobium</taxon>
    </lineage>
</organism>
<gene>
    <name evidence="10" type="ORF">GGD50_002414</name>
</gene>
<sequence>MIVASGSAGLAADQTAVSEATQQKINQLTKLLDDADIRSLLASRAKPAPADEGMPGASANEFTQRLNAIRDHVTSVVAAVPLVPGEFEKARETTMAGINDRRPITVLTFFLLLVAIGRTVEWVFGRFARRMQTNREVDASQSPPSGFQILGRYLFAEIAPLVIFGIASLGLFLSFSWPQLLTELIVPTLLGLIAGRFMIRLTRILLTPYPNESGDGATRLIPIGESAAHFWFSRLTLFISIFVFGWAANGIMLDLGFLPAAREVVVYCLGLLLLASAIEMAWHRPRETEHHSRHGVLDWLLVFWLCLIWVLWVGGASVLMWLCAYLILVPAGLKIVTAVTHGAFLRSASDAGAAKPVLEVIVERTARAVFIALAALWLTSVMRLNSMMMQDETASRIFRGVLSGVVILLVADILWQVVKALIESRLAKAHAADNDAAEAARNGRLLTLLPILKNFLAVLIAVIAILTVLSGLGVAIGPLIAGAGIFGVAIGFGSQTLVKDVLSGVFYMMDDAFRVGEYIQSGSYKGTVESFSIRSVRLRHHRGPVFTVPFGVLGAVQNMSRDWAIDKFKIDVAFDTDLVKVKKLVKGVGATLLEDPEFGPLILETVKFKGVEQFGDYGMTVSFAMTTKPGHQSGIRRRAYAMIREVFAENGIEFASPTVQVANEGKVGADGAPTVSSTSTATAAALAVNNAIALRKAAPTAEEGG</sequence>
<dbReference type="Proteomes" id="UP000549882">
    <property type="component" value="Unassembled WGS sequence"/>
</dbReference>
<evidence type="ECO:0000256" key="7">
    <source>
        <dbReference type="SAM" id="Phobius"/>
    </source>
</evidence>
<evidence type="ECO:0000313" key="10">
    <source>
        <dbReference type="EMBL" id="MBB5573792.1"/>
    </source>
</evidence>
<evidence type="ECO:0000256" key="1">
    <source>
        <dbReference type="ARBA" id="ARBA00004651"/>
    </source>
</evidence>
<name>A0A7W8XQL1_9HYPH</name>
<dbReference type="Gene3D" id="1.10.287.1260">
    <property type="match status" value="1"/>
</dbReference>
<dbReference type="AlphaFoldDB" id="A0A7W8XQL1"/>
<evidence type="ECO:0000313" key="11">
    <source>
        <dbReference type="Proteomes" id="UP000549882"/>
    </source>
</evidence>
<feature type="domain" description="Mechanosensitive ion channel MscS C-terminal" evidence="9">
    <location>
        <begin position="567"/>
        <end position="654"/>
    </location>
</feature>
<reference evidence="10 11" key="1">
    <citation type="submission" date="2020-08" db="EMBL/GenBank/DDBJ databases">
        <title>Genomic Encyclopedia of Type Strains, Phase IV (KMG-V): Genome sequencing to study the core and pangenomes of soil and plant-associated prokaryotes.</title>
        <authorList>
            <person name="Whitman W."/>
        </authorList>
    </citation>
    <scope>NUCLEOTIDE SEQUENCE [LARGE SCALE GENOMIC DNA]</scope>
    <source>
        <strain evidence="10 11">SEMIA 4064</strain>
    </source>
</reference>
<dbReference type="GO" id="GO:0005886">
    <property type="term" value="C:plasma membrane"/>
    <property type="evidence" value="ECO:0007669"/>
    <property type="project" value="UniProtKB-SubCell"/>
</dbReference>
<feature type="transmembrane region" description="Helical" evidence="7">
    <location>
        <begin position="104"/>
        <end position="125"/>
    </location>
</feature>
<dbReference type="EMBL" id="JACHBI010000004">
    <property type="protein sequence ID" value="MBB5573792.1"/>
    <property type="molecule type" value="Genomic_DNA"/>
</dbReference>
<keyword evidence="6 7" id="KW-0472">Membrane</keyword>
<evidence type="ECO:0000259" key="9">
    <source>
        <dbReference type="Pfam" id="PF21082"/>
    </source>
</evidence>
<feature type="transmembrane region" description="Helical" evidence="7">
    <location>
        <begin position="235"/>
        <end position="258"/>
    </location>
</feature>
<dbReference type="InterPro" id="IPR006685">
    <property type="entry name" value="MscS_channel_2nd"/>
</dbReference>
<evidence type="ECO:0000256" key="2">
    <source>
        <dbReference type="ARBA" id="ARBA00008017"/>
    </source>
</evidence>
<feature type="transmembrane region" description="Helical" evidence="7">
    <location>
        <begin position="451"/>
        <end position="469"/>
    </location>
</feature>
<dbReference type="InterPro" id="IPR010920">
    <property type="entry name" value="LSM_dom_sf"/>
</dbReference>
<dbReference type="Pfam" id="PF00924">
    <property type="entry name" value="MS_channel_2nd"/>
    <property type="match status" value="1"/>
</dbReference>
<dbReference type="SUPFAM" id="SSF82689">
    <property type="entry name" value="Mechanosensitive channel protein MscS (YggB), C-terminal domain"/>
    <property type="match status" value="1"/>
</dbReference>
<feature type="transmembrane region" description="Helical" evidence="7">
    <location>
        <begin position="153"/>
        <end position="174"/>
    </location>
</feature>
<dbReference type="PANTHER" id="PTHR30460">
    <property type="entry name" value="MODERATE CONDUCTANCE MECHANOSENSITIVE CHANNEL YBIO"/>
    <property type="match status" value="1"/>
</dbReference>
<evidence type="ECO:0000256" key="3">
    <source>
        <dbReference type="ARBA" id="ARBA00022475"/>
    </source>
</evidence>
<accession>A0A7W8XQL1</accession>
<keyword evidence="5 7" id="KW-1133">Transmembrane helix</keyword>
<keyword evidence="3" id="KW-1003">Cell membrane</keyword>
<keyword evidence="4 7" id="KW-0812">Transmembrane</keyword>
<dbReference type="Gene3D" id="2.30.30.60">
    <property type="match status" value="1"/>
</dbReference>
<keyword evidence="11" id="KW-1185">Reference proteome</keyword>
<feature type="transmembrane region" description="Helical" evidence="7">
    <location>
        <begin position="366"/>
        <end position="385"/>
    </location>
</feature>
<dbReference type="InterPro" id="IPR049278">
    <property type="entry name" value="MS_channel_C"/>
</dbReference>
<evidence type="ECO:0000259" key="8">
    <source>
        <dbReference type="Pfam" id="PF00924"/>
    </source>
</evidence>
<dbReference type="InterPro" id="IPR011014">
    <property type="entry name" value="MscS_channel_TM-2"/>
</dbReference>
<dbReference type="Pfam" id="PF21082">
    <property type="entry name" value="MS_channel_3rd"/>
    <property type="match status" value="1"/>
</dbReference>
<evidence type="ECO:0000256" key="4">
    <source>
        <dbReference type="ARBA" id="ARBA00022692"/>
    </source>
</evidence>
<feature type="transmembrane region" description="Helical" evidence="7">
    <location>
        <begin position="264"/>
        <end position="282"/>
    </location>
</feature>
<dbReference type="InterPro" id="IPR011066">
    <property type="entry name" value="MscS_channel_C_sf"/>
</dbReference>
<dbReference type="SUPFAM" id="SSF50182">
    <property type="entry name" value="Sm-like ribonucleoproteins"/>
    <property type="match status" value="1"/>
</dbReference>
<dbReference type="InterPro" id="IPR023408">
    <property type="entry name" value="MscS_beta-dom_sf"/>
</dbReference>
<comment type="similarity">
    <text evidence="2">Belongs to the MscS (TC 1.A.23) family.</text>
</comment>
<proteinExistence type="inferred from homology"/>
<protein>
    <submittedName>
        <fullName evidence="10">Small-conductance mechanosensitive channel</fullName>
    </submittedName>
</protein>
<feature type="domain" description="Mechanosensitive ion channel MscS" evidence="8">
    <location>
        <begin position="496"/>
        <end position="561"/>
    </location>
</feature>
<dbReference type="Gene3D" id="3.30.70.100">
    <property type="match status" value="1"/>
</dbReference>
<dbReference type="SUPFAM" id="SSF82861">
    <property type="entry name" value="Mechanosensitive channel protein MscS (YggB), transmembrane region"/>
    <property type="match status" value="1"/>
</dbReference>
<feature type="transmembrane region" description="Helical" evidence="7">
    <location>
        <begin position="475"/>
        <end position="498"/>
    </location>
</feature>
<comment type="caution">
    <text evidence="10">The sequence shown here is derived from an EMBL/GenBank/DDBJ whole genome shotgun (WGS) entry which is preliminary data.</text>
</comment>
<feature type="transmembrane region" description="Helical" evidence="7">
    <location>
        <begin position="397"/>
        <end position="418"/>
    </location>
</feature>
<comment type="subcellular location">
    <subcellularLocation>
        <location evidence="1">Cell membrane</location>
        <topology evidence="1">Multi-pass membrane protein</topology>
    </subcellularLocation>
</comment>
<evidence type="ECO:0000256" key="6">
    <source>
        <dbReference type="ARBA" id="ARBA00023136"/>
    </source>
</evidence>
<feature type="transmembrane region" description="Helical" evidence="7">
    <location>
        <begin position="180"/>
        <end position="199"/>
    </location>
</feature>
<dbReference type="InterPro" id="IPR045276">
    <property type="entry name" value="YbiO_bact"/>
</dbReference>